<dbReference type="EMBL" id="RXIC02000026">
    <property type="protein sequence ID" value="KAB1203651.1"/>
    <property type="molecule type" value="Genomic_DNA"/>
</dbReference>
<proteinExistence type="predicted"/>
<evidence type="ECO:0000256" key="2">
    <source>
        <dbReference type="SAM" id="MobiDB-lite"/>
    </source>
</evidence>
<reference evidence="4" key="3">
    <citation type="submission" date="2019-09" db="EMBL/GenBank/DDBJ databases">
        <authorList>
            <person name="Gao Z."/>
        </authorList>
    </citation>
    <scope>NUCLEOTIDE SEQUENCE</scope>
    <source>
        <tissue evidence="4">Leaves</tissue>
    </source>
</reference>
<dbReference type="AlphaFoldDB" id="A0A6A1UT38"/>
<dbReference type="PANTHER" id="PTHR35992:SF1">
    <property type="entry name" value="CYTOMATRIX PROTEIN-LIKE PROTEIN"/>
    <property type="match status" value="1"/>
</dbReference>
<dbReference type="EMBL" id="RXIC02000026">
    <property type="protein sequence ID" value="KAB1203654.1"/>
    <property type="molecule type" value="Genomic_DNA"/>
</dbReference>
<sequence>MGANKYSEISSDRKKWDKIFNGLVHMLQTQQAQIETLAKERKLLEDRIRVQHERWTSDVKLYEDRLSQMKGDLVVQQMTHSLEATKYDFVMGLEKREAFLDKLKLEHAESELEDFKSWFDNISLKSSDPKGEEWRSKRLEGEIKRLKDEYEKLASEKSSEVSALSAEKKFVWNQYKIMENDYISKFRCNRTEVARANEKVKELLGSMEQLQLRTNEKDETIADLRNKVAKMEAETNKLNEEYSRLSQELDILKSSRSAVATPVLNRCTAGAKPSNVGAKNSGRNRSHINFKTESSAAQVPDSVKDNEKDDTQKLIYSGWYKSVICGTFSFFDDQGSRGSKRKVVDVLPISDSETPKLFSSNFKVPKLKAEIRR</sequence>
<evidence type="ECO:0000313" key="3">
    <source>
        <dbReference type="EMBL" id="KAB1203651.1"/>
    </source>
</evidence>
<reference evidence="4" key="1">
    <citation type="submission" date="2018-07" db="EMBL/GenBank/DDBJ databases">
        <authorList>
            <person name="Gao Z.-S."/>
            <person name="Jia H.-M."/>
            <person name="Jia H.-J."/>
            <person name="Cai Q.-L."/>
            <person name="Wang Y."/>
            <person name="Zhao H.-B."/>
        </authorList>
    </citation>
    <scope>NUCLEOTIDE SEQUENCE</scope>
    <source>
        <tissue evidence="4">Leaves</tissue>
    </source>
</reference>
<keyword evidence="5" id="KW-1185">Reference proteome</keyword>
<gene>
    <name evidence="4" type="ORF">CJ030_MR8G002780</name>
    <name evidence="3" type="ORF">CJ030_MR8G002783</name>
</gene>
<evidence type="ECO:0000313" key="5">
    <source>
        <dbReference type="Proteomes" id="UP000516437"/>
    </source>
</evidence>
<protein>
    <submittedName>
        <fullName evidence="4">Uncharacterized protein</fullName>
    </submittedName>
</protein>
<reference evidence="4 5" key="2">
    <citation type="journal article" date="2019" name="Plant Biotechnol. J.">
        <title>The red bayberry genome and genetic basis of sex determination.</title>
        <authorList>
            <person name="Jia H.M."/>
            <person name="Jia H.J."/>
            <person name="Cai Q.L."/>
            <person name="Wang Y."/>
            <person name="Zhao H.B."/>
            <person name="Yang W.F."/>
            <person name="Wang G.Y."/>
            <person name="Li Y.H."/>
            <person name="Zhan D.L."/>
            <person name="Shen Y.T."/>
            <person name="Niu Q.F."/>
            <person name="Chang L."/>
            <person name="Qiu J."/>
            <person name="Zhao L."/>
            <person name="Xie H.B."/>
            <person name="Fu W.Y."/>
            <person name="Jin J."/>
            <person name="Li X.W."/>
            <person name="Jiao Y."/>
            <person name="Zhou C.C."/>
            <person name="Tu T."/>
            <person name="Chai C.Y."/>
            <person name="Gao J.L."/>
            <person name="Fan L.J."/>
            <person name="van de Weg E."/>
            <person name="Wang J.Y."/>
            <person name="Gao Z.S."/>
        </authorList>
    </citation>
    <scope>NUCLEOTIDE SEQUENCE [LARGE SCALE GENOMIC DNA]</scope>
    <source>
        <tissue evidence="4">Leaves</tissue>
    </source>
</reference>
<accession>A0A6A1UT38</accession>
<feature type="region of interest" description="Disordered" evidence="2">
    <location>
        <begin position="270"/>
        <end position="307"/>
    </location>
</feature>
<organism evidence="4 5">
    <name type="scientific">Morella rubra</name>
    <name type="common">Chinese bayberry</name>
    <dbReference type="NCBI Taxonomy" id="262757"/>
    <lineage>
        <taxon>Eukaryota</taxon>
        <taxon>Viridiplantae</taxon>
        <taxon>Streptophyta</taxon>
        <taxon>Embryophyta</taxon>
        <taxon>Tracheophyta</taxon>
        <taxon>Spermatophyta</taxon>
        <taxon>Magnoliopsida</taxon>
        <taxon>eudicotyledons</taxon>
        <taxon>Gunneridae</taxon>
        <taxon>Pentapetalae</taxon>
        <taxon>rosids</taxon>
        <taxon>fabids</taxon>
        <taxon>Fagales</taxon>
        <taxon>Myricaceae</taxon>
        <taxon>Morella</taxon>
    </lineage>
</organism>
<name>A0A6A1UT38_9ROSI</name>
<evidence type="ECO:0000313" key="4">
    <source>
        <dbReference type="EMBL" id="KAB1203654.1"/>
    </source>
</evidence>
<comment type="caution">
    <text evidence="4">The sequence shown here is derived from an EMBL/GenBank/DDBJ whole genome shotgun (WGS) entry which is preliminary data.</text>
</comment>
<dbReference type="Proteomes" id="UP000516437">
    <property type="component" value="Chromosome 8"/>
</dbReference>
<dbReference type="PANTHER" id="PTHR35992">
    <property type="entry name" value="CYTOMATRIX PROTEIN-LIKE PROTEIN"/>
    <property type="match status" value="1"/>
</dbReference>
<evidence type="ECO:0000256" key="1">
    <source>
        <dbReference type="SAM" id="Coils"/>
    </source>
</evidence>
<dbReference type="OrthoDB" id="1921280at2759"/>
<feature type="coiled-coil region" evidence="1">
    <location>
        <begin position="193"/>
        <end position="255"/>
    </location>
</feature>
<feature type="coiled-coil region" evidence="1">
    <location>
        <begin position="27"/>
        <end position="54"/>
    </location>
</feature>
<feature type="coiled-coil region" evidence="1">
    <location>
        <begin position="136"/>
        <end position="167"/>
    </location>
</feature>
<keyword evidence="1" id="KW-0175">Coiled coil</keyword>